<proteinExistence type="predicted"/>
<organism evidence="3 4">
    <name type="scientific">Penstemon davidsonii</name>
    <dbReference type="NCBI Taxonomy" id="160366"/>
    <lineage>
        <taxon>Eukaryota</taxon>
        <taxon>Viridiplantae</taxon>
        <taxon>Streptophyta</taxon>
        <taxon>Embryophyta</taxon>
        <taxon>Tracheophyta</taxon>
        <taxon>Spermatophyta</taxon>
        <taxon>Magnoliopsida</taxon>
        <taxon>eudicotyledons</taxon>
        <taxon>Gunneridae</taxon>
        <taxon>Pentapetalae</taxon>
        <taxon>asterids</taxon>
        <taxon>lamiids</taxon>
        <taxon>Lamiales</taxon>
        <taxon>Plantaginaceae</taxon>
        <taxon>Cheloneae</taxon>
        <taxon>Penstemon</taxon>
    </lineage>
</organism>
<reference evidence="3 4" key="1">
    <citation type="journal article" date="2023" name="bioRxiv">
        <title>Genome report: Whole genome sequence and annotation of Penstemon davidsonii.</title>
        <authorList>
            <person name="Ostevik K.L."/>
            <person name="Alabady M."/>
            <person name="Zhang M."/>
            <person name="Rausher M.D."/>
        </authorList>
    </citation>
    <scope>NUCLEOTIDE SEQUENCE [LARGE SCALE GENOMIC DNA]</scope>
    <source>
        <strain evidence="3">DNT005</strain>
        <tissue evidence="3">Whole leaf</tissue>
    </source>
</reference>
<evidence type="ECO:0000313" key="3">
    <source>
        <dbReference type="EMBL" id="KAK4486696.1"/>
    </source>
</evidence>
<dbReference type="PANTHER" id="PTHR23272:SF161">
    <property type="entry name" value="ZINC FINGER BED DOMAIN-CONTAINING PROTEIN RICESLEEPER 1-LIKE"/>
    <property type="match status" value="1"/>
</dbReference>
<dbReference type="SUPFAM" id="SSF53098">
    <property type="entry name" value="Ribonuclease H-like"/>
    <property type="match status" value="1"/>
</dbReference>
<feature type="compositionally biased region" description="Low complexity" evidence="1">
    <location>
        <begin position="200"/>
        <end position="211"/>
    </location>
</feature>
<evidence type="ECO:0000256" key="1">
    <source>
        <dbReference type="SAM" id="MobiDB-lite"/>
    </source>
</evidence>
<keyword evidence="4" id="KW-1185">Reference proteome</keyword>
<protein>
    <recommendedName>
        <fullName evidence="2">hAT-like transposase RNase-H fold domain-containing protein</fullName>
    </recommendedName>
</protein>
<feature type="domain" description="hAT-like transposase RNase-H fold" evidence="2">
    <location>
        <begin position="85"/>
        <end position="188"/>
    </location>
</feature>
<sequence length="226" mass="26224">MIESKKSLYLDVPTRWNSVYLMLETALIFQRVFEMYELCDAELRADFRSVGTYGRNGLPTREDWRVAEKMVKILQHFYDLTLRISGSLYVTSNTFLDEISDVDDLIKDWMKSGDIELREIATRMKAKFDKYWGDSDKMNMILYVVVMLDPRNKFSYVNHVMKDMCGSDEGSRIANLANDALIELFNVYKMDIPDVSNLDSSSTMTGGSQTSEAERDRHNKRAARKQ</sequence>
<dbReference type="InterPro" id="IPR025525">
    <property type="entry name" value="hAT-like_transposase_RNase-H"/>
</dbReference>
<dbReference type="Pfam" id="PF14372">
    <property type="entry name" value="hAT-like_RNase-H"/>
    <property type="match status" value="1"/>
</dbReference>
<evidence type="ECO:0000259" key="2">
    <source>
        <dbReference type="Pfam" id="PF14372"/>
    </source>
</evidence>
<dbReference type="EMBL" id="JAYDYQ010002447">
    <property type="protein sequence ID" value="KAK4486696.1"/>
    <property type="molecule type" value="Genomic_DNA"/>
</dbReference>
<comment type="caution">
    <text evidence="3">The sequence shown here is derived from an EMBL/GenBank/DDBJ whole genome shotgun (WGS) entry which is preliminary data.</text>
</comment>
<dbReference type="InterPro" id="IPR012337">
    <property type="entry name" value="RNaseH-like_sf"/>
</dbReference>
<feature type="region of interest" description="Disordered" evidence="1">
    <location>
        <begin position="199"/>
        <end position="226"/>
    </location>
</feature>
<gene>
    <name evidence="3" type="ORF">RD792_006756</name>
</gene>
<dbReference type="PANTHER" id="PTHR23272">
    <property type="entry name" value="BED FINGER-RELATED"/>
    <property type="match status" value="1"/>
</dbReference>
<accession>A0ABR0DCP5</accession>
<evidence type="ECO:0000313" key="4">
    <source>
        <dbReference type="Proteomes" id="UP001291926"/>
    </source>
</evidence>
<name>A0ABR0DCP5_9LAMI</name>
<dbReference type="Proteomes" id="UP001291926">
    <property type="component" value="Unassembled WGS sequence"/>
</dbReference>